<comment type="subcellular location">
    <subcellularLocation>
        <location evidence="1">Periplasm</location>
    </subcellularLocation>
</comment>
<evidence type="ECO:0000256" key="3">
    <source>
        <dbReference type="ARBA" id="ARBA00022723"/>
    </source>
</evidence>
<evidence type="ECO:0000256" key="9">
    <source>
        <dbReference type="PIRSR" id="PIRSR000294-2"/>
    </source>
</evidence>
<dbReference type="RefSeq" id="WP_253618506.1">
    <property type="nucleotide sequence ID" value="NZ_JAMZDE010000005.1"/>
</dbReference>
<evidence type="ECO:0000256" key="6">
    <source>
        <dbReference type="ARBA" id="ARBA00023002"/>
    </source>
</evidence>
<keyword evidence="7 9" id="KW-0408">Iron</keyword>
<dbReference type="PANTHER" id="PTHR30600">
    <property type="entry name" value="CYTOCHROME C PEROXIDASE-RELATED"/>
    <property type="match status" value="1"/>
</dbReference>
<dbReference type="InterPro" id="IPR036909">
    <property type="entry name" value="Cyt_c-like_dom_sf"/>
</dbReference>
<dbReference type="GO" id="GO:0020037">
    <property type="term" value="F:heme binding"/>
    <property type="evidence" value="ECO:0007669"/>
    <property type="project" value="InterPro"/>
</dbReference>
<evidence type="ECO:0000256" key="7">
    <source>
        <dbReference type="ARBA" id="ARBA00023004"/>
    </source>
</evidence>
<comment type="caution">
    <text evidence="12">The sequence shown here is derived from an EMBL/GenBank/DDBJ whole genome shotgun (WGS) entry which is preliminary data.</text>
</comment>
<feature type="binding site" description="axial binding residue" evidence="9">
    <location>
        <position position="100"/>
    </location>
    <ligand>
        <name>heme c</name>
        <dbReference type="ChEBI" id="CHEBI:61717"/>
        <label>1</label>
    </ligand>
    <ligandPart>
        <name>Fe</name>
        <dbReference type="ChEBI" id="CHEBI:18248"/>
    </ligandPart>
</feature>
<keyword evidence="5" id="KW-0574">Periplasm</keyword>
<evidence type="ECO:0000256" key="8">
    <source>
        <dbReference type="PIRSR" id="PIRSR000294-1"/>
    </source>
</evidence>
<feature type="domain" description="Cytochrome c" evidence="11">
    <location>
        <begin position="74"/>
        <end position="175"/>
    </location>
</feature>
<keyword evidence="4 10" id="KW-0732">Signal</keyword>
<evidence type="ECO:0000313" key="13">
    <source>
        <dbReference type="Proteomes" id="UP001139474"/>
    </source>
</evidence>
<dbReference type="InterPro" id="IPR009056">
    <property type="entry name" value="Cyt_c-like_dom"/>
</dbReference>
<evidence type="ECO:0000313" key="12">
    <source>
        <dbReference type="EMBL" id="MCP1339012.1"/>
    </source>
</evidence>
<organism evidence="12 13">
    <name type="scientific">Idiomarina rhizosphaerae</name>
    <dbReference type="NCBI Taxonomy" id="2961572"/>
    <lineage>
        <taxon>Bacteria</taxon>
        <taxon>Pseudomonadati</taxon>
        <taxon>Pseudomonadota</taxon>
        <taxon>Gammaproteobacteria</taxon>
        <taxon>Alteromonadales</taxon>
        <taxon>Idiomarinaceae</taxon>
        <taxon>Idiomarina</taxon>
    </lineage>
</organism>
<feature type="binding site" description="covalent" evidence="8">
    <location>
        <position position="99"/>
    </location>
    <ligand>
        <name>heme c</name>
        <dbReference type="ChEBI" id="CHEBI:61717"/>
        <label>1</label>
    </ligand>
</feature>
<evidence type="ECO:0000256" key="4">
    <source>
        <dbReference type="ARBA" id="ARBA00022729"/>
    </source>
</evidence>
<feature type="signal peptide" evidence="10">
    <location>
        <begin position="1"/>
        <end position="23"/>
    </location>
</feature>
<accession>A0A9X2JR49</accession>
<comment type="PTM">
    <text evidence="8">Binds 2 heme groups per subunit.</text>
</comment>
<dbReference type="GO" id="GO:0004130">
    <property type="term" value="F:cytochrome-c peroxidase activity"/>
    <property type="evidence" value="ECO:0007669"/>
    <property type="project" value="TreeGrafter"/>
</dbReference>
<dbReference type="SUPFAM" id="SSF46626">
    <property type="entry name" value="Cytochrome c"/>
    <property type="match status" value="2"/>
</dbReference>
<evidence type="ECO:0000259" key="11">
    <source>
        <dbReference type="PROSITE" id="PS51007"/>
    </source>
</evidence>
<dbReference type="InterPro" id="IPR051395">
    <property type="entry name" value="Cytochrome_c_Peroxidase/MauG"/>
</dbReference>
<keyword evidence="6" id="KW-0560">Oxidoreductase</keyword>
<evidence type="ECO:0000256" key="5">
    <source>
        <dbReference type="ARBA" id="ARBA00022764"/>
    </source>
</evidence>
<keyword evidence="13" id="KW-1185">Reference proteome</keyword>
<dbReference type="GO" id="GO:0042597">
    <property type="term" value="C:periplasmic space"/>
    <property type="evidence" value="ECO:0007669"/>
    <property type="project" value="UniProtKB-SubCell"/>
</dbReference>
<comment type="cofactor">
    <cofactor evidence="8">
        <name>heme</name>
        <dbReference type="ChEBI" id="CHEBI:30413"/>
    </cofactor>
    <text evidence="8">Binds 2 heme groups.</text>
</comment>
<keyword evidence="3 9" id="KW-0479">Metal-binding</keyword>
<feature type="binding site" description="covalent" evidence="8">
    <location>
        <position position="252"/>
    </location>
    <ligand>
        <name>heme c</name>
        <dbReference type="ChEBI" id="CHEBI:61717"/>
        <label>2</label>
    </ligand>
</feature>
<sequence>MYKNALRLGVMILSLFLTMQSVAAANPVNCSVKSKNQWLWNAYLQPTPNWPERAEHAKEDLQPLPAAKSSLENPKAKLGKKLFHDPNLSADGSVSCASCHKASQHRGDERTVSEGVGRAKGRRNAPMLMNVDLWQSFFWDGRAATLQEQALGPLTDPVEMAHTPEKVVSYLKQNEDYASLWQQAYSDAPKTWSNVADALTIYQQTFRSPANPLDKFIKAVESGDKKAAKEQLNTQQLHGLHLYRTKAGCINCHNGALLSDNKFHNTGLHYFGRRFEDLGRYEVTGNVDDMGRFRTPSLRHVMETKPWMHNGLFTQMEGIIRMYEHGGARPKRPKSLAPEKAYPVTSNLLTPFELSDEEREALMEFLEVL</sequence>
<dbReference type="PROSITE" id="PS51007">
    <property type="entry name" value="CYTC"/>
    <property type="match status" value="1"/>
</dbReference>
<dbReference type="PIRSF" id="PIRSF000294">
    <property type="entry name" value="Cytochrome-c_peroxidase"/>
    <property type="match status" value="1"/>
</dbReference>
<dbReference type="GO" id="GO:0046872">
    <property type="term" value="F:metal ion binding"/>
    <property type="evidence" value="ECO:0007669"/>
    <property type="project" value="UniProtKB-KW"/>
</dbReference>
<reference evidence="12" key="1">
    <citation type="submission" date="2022-06" db="EMBL/GenBank/DDBJ databases">
        <title>Idiomarina rhizosphaerae M1R2S28.</title>
        <authorList>
            <person name="Sun J.-Q."/>
            <person name="Li L.-F."/>
        </authorList>
    </citation>
    <scope>NUCLEOTIDE SEQUENCE</scope>
    <source>
        <strain evidence="12">M1R2S28</strain>
    </source>
</reference>
<feature type="binding site" description="covalent" evidence="8">
    <location>
        <position position="249"/>
    </location>
    <ligand>
        <name>heme c</name>
        <dbReference type="ChEBI" id="CHEBI:61717"/>
        <label>2</label>
    </ligand>
</feature>
<dbReference type="Gene3D" id="1.10.760.10">
    <property type="entry name" value="Cytochrome c-like domain"/>
    <property type="match status" value="2"/>
</dbReference>
<dbReference type="InterPro" id="IPR026259">
    <property type="entry name" value="MauG/Cytc_peroxidase"/>
</dbReference>
<keyword evidence="12" id="KW-0575">Peroxidase</keyword>
<gene>
    <name evidence="12" type="ORF">NJR55_05335</name>
</gene>
<proteinExistence type="predicted"/>
<dbReference type="InterPro" id="IPR004852">
    <property type="entry name" value="Di-haem_cyt_c_peroxidsae"/>
</dbReference>
<dbReference type="GO" id="GO:0009055">
    <property type="term" value="F:electron transfer activity"/>
    <property type="evidence" value="ECO:0007669"/>
    <property type="project" value="InterPro"/>
</dbReference>
<evidence type="ECO:0000256" key="1">
    <source>
        <dbReference type="ARBA" id="ARBA00004418"/>
    </source>
</evidence>
<feature type="binding site" description="axial binding residue" evidence="9">
    <location>
        <position position="253"/>
    </location>
    <ligand>
        <name>heme c</name>
        <dbReference type="ChEBI" id="CHEBI:61717"/>
        <label>2</label>
    </ligand>
    <ligandPart>
        <name>Fe</name>
        <dbReference type="ChEBI" id="CHEBI:18248"/>
    </ligandPart>
</feature>
<feature type="binding site" description="covalent" evidence="8">
    <location>
        <position position="96"/>
    </location>
    <ligand>
        <name>heme c</name>
        <dbReference type="ChEBI" id="CHEBI:61717"/>
        <label>1</label>
    </ligand>
</feature>
<name>A0A9X2JR49_9GAMM</name>
<dbReference type="EMBL" id="JAMZDE010000005">
    <property type="protein sequence ID" value="MCP1339012.1"/>
    <property type="molecule type" value="Genomic_DNA"/>
</dbReference>
<protein>
    <submittedName>
        <fullName evidence="12">Cytochrome-c peroxidase</fullName>
    </submittedName>
</protein>
<keyword evidence="2 8" id="KW-0349">Heme</keyword>
<evidence type="ECO:0000256" key="10">
    <source>
        <dbReference type="SAM" id="SignalP"/>
    </source>
</evidence>
<dbReference type="Pfam" id="PF03150">
    <property type="entry name" value="CCP_MauG"/>
    <property type="match status" value="1"/>
</dbReference>
<dbReference type="Proteomes" id="UP001139474">
    <property type="component" value="Unassembled WGS sequence"/>
</dbReference>
<feature type="chain" id="PRO_5040725798" evidence="10">
    <location>
        <begin position="24"/>
        <end position="369"/>
    </location>
</feature>
<dbReference type="AlphaFoldDB" id="A0A9X2JR49"/>
<evidence type="ECO:0000256" key="2">
    <source>
        <dbReference type="ARBA" id="ARBA00022617"/>
    </source>
</evidence>